<evidence type="ECO:0000256" key="9">
    <source>
        <dbReference type="ARBA" id="ARBA00022857"/>
    </source>
</evidence>
<comment type="cofactor">
    <cofactor evidence="1">
        <name>FAD</name>
        <dbReference type="ChEBI" id="CHEBI:57692"/>
    </cofactor>
</comment>
<dbReference type="Gene3D" id="3.50.50.60">
    <property type="entry name" value="FAD/NAD(P)-binding domain"/>
    <property type="match status" value="2"/>
</dbReference>
<evidence type="ECO:0000256" key="12">
    <source>
        <dbReference type="ARBA" id="ARBA00030351"/>
    </source>
</evidence>
<protein>
    <recommendedName>
        <fullName evidence="6">L-ornithine N(5)-monooxygenase</fullName>
        <ecNumber evidence="5">1.14.13.196</ecNumber>
    </recommendedName>
    <alternativeName>
        <fullName evidence="12">L-ornithine N(5)-oxygenase</fullName>
    </alternativeName>
</protein>
<keyword evidence="9" id="KW-0521">NADP</keyword>
<organism evidence="15 16">
    <name type="scientific">Aspergillus cavernicola</name>
    <dbReference type="NCBI Taxonomy" id="176166"/>
    <lineage>
        <taxon>Eukaryota</taxon>
        <taxon>Fungi</taxon>
        <taxon>Dikarya</taxon>
        <taxon>Ascomycota</taxon>
        <taxon>Pezizomycotina</taxon>
        <taxon>Eurotiomycetes</taxon>
        <taxon>Eurotiomycetidae</taxon>
        <taxon>Eurotiales</taxon>
        <taxon>Aspergillaceae</taxon>
        <taxon>Aspergillus</taxon>
        <taxon>Aspergillus subgen. Nidulantes</taxon>
    </lineage>
</organism>
<evidence type="ECO:0000256" key="4">
    <source>
        <dbReference type="ARBA" id="ARBA00010139"/>
    </source>
</evidence>
<keyword evidence="11" id="KW-0503">Monooxygenase</keyword>
<dbReference type="EC" id="1.14.13.196" evidence="5"/>
<dbReference type="Pfam" id="PF13434">
    <property type="entry name" value="Lys_Orn_oxgnase"/>
    <property type="match status" value="1"/>
</dbReference>
<evidence type="ECO:0000256" key="5">
    <source>
        <dbReference type="ARBA" id="ARBA00012881"/>
    </source>
</evidence>
<comment type="similarity">
    <text evidence="3">Belongs to the lysine N(6)-hydroxylase/L-ornithine N(5)-oxygenase family.</text>
</comment>
<keyword evidence="7" id="KW-0285">Flavoprotein</keyword>
<dbReference type="PANTHER" id="PTHR43098:SF3">
    <property type="entry name" value="L-ORNITHINE N(5)-MONOOXYGENASE-RELATED"/>
    <property type="match status" value="1"/>
</dbReference>
<evidence type="ECO:0000256" key="1">
    <source>
        <dbReference type="ARBA" id="ARBA00001974"/>
    </source>
</evidence>
<comment type="similarity">
    <text evidence="4">Belongs to the FAD-binding monooxygenase family.</text>
</comment>
<evidence type="ECO:0000256" key="14">
    <source>
        <dbReference type="ARBA" id="ARBA00049248"/>
    </source>
</evidence>
<name>A0ABR4IF93_9EURO</name>
<evidence type="ECO:0000256" key="2">
    <source>
        <dbReference type="ARBA" id="ARBA00004924"/>
    </source>
</evidence>
<reference evidence="15 16" key="1">
    <citation type="submission" date="2024-07" db="EMBL/GenBank/DDBJ databases">
        <title>Section-level genome sequencing and comparative genomics of Aspergillus sections Usti and Cavernicolus.</title>
        <authorList>
            <consortium name="Lawrence Berkeley National Laboratory"/>
            <person name="Nybo J.L."/>
            <person name="Vesth T.C."/>
            <person name="Theobald S."/>
            <person name="Frisvad J.C."/>
            <person name="Larsen T.O."/>
            <person name="Kjaerboelling I."/>
            <person name="Rothschild-Mancinelli K."/>
            <person name="Lyhne E.K."/>
            <person name="Kogle M.E."/>
            <person name="Barry K."/>
            <person name="Clum A."/>
            <person name="Na H."/>
            <person name="Ledsgaard L."/>
            <person name="Lin J."/>
            <person name="Lipzen A."/>
            <person name="Kuo A."/>
            <person name="Riley R."/>
            <person name="Mondo S."/>
            <person name="LaButti K."/>
            <person name="Haridas S."/>
            <person name="Pangalinan J."/>
            <person name="Salamov A.A."/>
            <person name="Simmons B.A."/>
            <person name="Magnuson J.K."/>
            <person name="Chen J."/>
            <person name="Drula E."/>
            <person name="Henrissat B."/>
            <person name="Wiebenga A."/>
            <person name="Lubbers R.J."/>
            <person name="Gomes A.C."/>
            <person name="Makela M.R."/>
            <person name="Stajich J."/>
            <person name="Grigoriev I.V."/>
            <person name="Mortensen U.H."/>
            <person name="De vries R.P."/>
            <person name="Baker S.E."/>
            <person name="Andersen M.R."/>
        </authorList>
    </citation>
    <scope>NUCLEOTIDE SEQUENCE [LARGE SCALE GENOMIC DNA]</scope>
    <source>
        <strain evidence="15 16">CBS 600.67</strain>
    </source>
</reference>
<sequence length="501" mass="56093">METDALVVGASWAGIWTLHLLNSRGYKVLLVDPCQDVGGTWCYTLYPGCRVDTEIPLYEFSDPDIWKNWTWSQRFPEQKEIQAYISWVTDRPKLRENLVFETRVNRAEWNEGSQAWTVSVSSGAIYHTKYLILCTGYATIPYIPEFKGAELFKNRFHSSAGLQLIEALGPHVAQLSVFQRTPNLATPMRQQQCSGEEMVEMKRQFYPDMLRQRNSITGFFATPHRSTFDDDPEARDRFFQGLWETGGLAFWFGNYADLLTSRKANREAYNDKVVAEKLAPATPPHPFGTKRPSLEAAYFKTFNLPHVDLVDVRDDPIQEITATGVQTATMFHELDMLVYATGFDALTVSALAIDIVGVEGIRLQEKWDIWADGNGVSTALGLMTAGFPNMFFPMGPHGPSALGLSPQLAEIQGGWVVNCIEKLKSTGLGMVEATKQGEEEWKKGVRTAAESTLFGGTDLWYMGVNIPGRKKQPLCYFGGVGKYVESLQQAVDAGYEGFTMS</sequence>
<keyword evidence="10" id="KW-0560">Oxidoreductase</keyword>
<dbReference type="Pfam" id="PF13450">
    <property type="entry name" value="NAD_binding_8"/>
    <property type="match status" value="1"/>
</dbReference>
<keyword evidence="8" id="KW-0274">FAD</keyword>
<comment type="caution">
    <text evidence="15">The sequence shown here is derived from an EMBL/GenBank/DDBJ whole genome shotgun (WGS) entry which is preliminary data.</text>
</comment>
<dbReference type="PANTHER" id="PTHR43098">
    <property type="entry name" value="L-ORNITHINE N(5)-MONOOXYGENASE-RELATED"/>
    <property type="match status" value="1"/>
</dbReference>
<evidence type="ECO:0000256" key="11">
    <source>
        <dbReference type="ARBA" id="ARBA00023033"/>
    </source>
</evidence>
<evidence type="ECO:0000256" key="10">
    <source>
        <dbReference type="ARBA" id="ARBA00023002"/>
    </source>
</evidence>
<evidence type="ECO:0000256" key="13">
    <source>
        <dbReference type="ARBA" id="ARBA00047598"/>
    </source>
</evidence>
<evidence type="ECO:0000256" key="8">
    <source>
        <dbReference type="ARBA" id="ARBA00022827"/>
    </source>
</evidence>
<dbReference type="InterPro" id="IPR025700">
    <property type="entry name" value="Lys/Orn_oxygenase"/>
</dbReference>
<dbReference type="Proteomes" id="UP001610335">
    <property type="component" value="Unassembled WGS sequence"/>
</dbReference>
<accession>A0ABR4IF93</accession>
<keyword evidence="16" id="KW-1185">Reference proteome</keyword>
<dbReference type="InterPro" id="IPR050775">
    <property type="entry name" value="FAD-binding_Monooxygenases"/>
</dbReference>
<evidence type="ECO:0000256" key="6">
    <source>
        <dbReference type="ARBA" id="ARBA00018612"/>
    </source>
</evidence>
<evidence type="ECO:0000256" key="7">
    <source>
        <dbReference type="ARBA" id="ARBA00022630"/>
    </source>
</evidence>
<dbReference type="SUPFAM" id="SSF51905">
    <property type="entry name" value="FAD/NAD(P)-binding domain"/>
    <property type="match status" value="2"/>
</dbReference>
<proteinExistence type="inferred from homology"/>
<gene>
    <name evidence="15" type="ORF">BDW59DRAFT_179535</name>
</gene>
<dbReference type="EMBL" id="JBFXLS010000030">
    <property type="protein sequence ID" value="KAL2826406.1"/>
    <property type="molecule type" value="Genomic_DNA"/>
</dbReference>
<evidence type="ECO:0000313" key="15">
    <source>
        <dbReference type="EMBL" id="KAL2826406.1"/>
    </source>
</evidence>
<comment type="pathway">
    <text evidence="2">Siderophore biosynthesis.</text>
</comment>
<comment type="catalytic activity">
    <reaction evidence="14">
        <text>L-ornithine + NADH + O2 = N(5)-hydroxy-L-ornithine + NAD(+) + H2O</text>
        <dbReference type="Rhea" id="RHEA:41512"/>
        <dbReference type="ChEBI" id="CHEBI:15377"/>
        <dbReference type="ChEBI" id="CHEBI:15379"/>
        <dbReference type="ChEBI" id="CHEBI:46911"/>
        <dbReference type="ChEBI" id="CHEBI:57540"/>
        <dbReference type="ChEBI" id="CHEBI:57945"/>
        <dbReference type="ChEBI" id="CHEBI:78275"/>
        <dbReference type="EC" id="1.14.13.196"/>
    </reaction>
</comment>
<comment type="catalytic activity">
    <reaction evidence="13">
        <text>L-ornithine + NADPH + O2 = N(5)-hydroxy-L-ornithine + NADP(+) + H2O</text>
        <dbReference type="Rhea" id="RHEA:41508"/>
        <dbReference type="ChEBI" id="CHEBI:15377"/>
        <dbReference type="ChEBI" id="CHEBI:15379"/>
        <dbReference type="ChEBI" id="CHEBI:46911"/>
        <dbReference type="ChEBI" id="CHEBI:57783"/>
        <dbReference type="ChEBI" id="CHEBI:58349"/>
        <dbReference type="ChEBI" id="CHEBI:78275"/>
        <dbReference type="EC" id="1.14.13.196"/>
    </reaction>
</comment>
<dbReference type="InterPro" id="IPR036188">
    <property type="entry name" value="FAD/NAD-bd_sf"/>
</dbReference>
<evidence type="ECO:0000256" key="3">
    <source>
        <dbReference type="ARBA" id="ARBA00007588"/>
    </source>
</evidence>
<evidence type="ECO:0000313" key="16">
    <source>
        <dbReference type="Proteomes" id="UP001610335"/>
    </source>
</evidence>